<organism evidence="1 2">
    <name type="scientific">Gigaspora rosea</name>
    <dbReference type="NCBI Taxonomy" id="44941"/>
    <lineage>
        <taxon>Eukaryota</taxon>
        <taxon>Fungi</taxon>
        <taxon>Fungi incertae sedis</taxon>
        <taxon>Mucoromycota</taxon>
        <taxon>Glomeromycotina</taxon>
        <taxon>Glomeromycetes</taxon>
        <taxon>Diversisporales</taxon>
        <taxon>Gigasporaceae</taxon>
        <taxon>Gigaspora</taxon>
    </lineage>
</organism>
<accession>A0A397UAC2</accession>
<evidence type="ECO:0000313" key="1">
    <source>
        <dbReference type="EMBL" id="RIB06007.1"/>
    </source>
</evidence>
<gene>
    <name evidence="1" type="ORF">C2G38_547874</name>
</gene>
<name>A0A397UAC2_9GLOM</name>
<protein>
    <submittedName>
        <fullName evidence="1">Uncharacterized protein</fullName>
    </submittedName>
</protein>
<reference evidence="1 2" key="1">
    <citation type="submission" date="2018-06" db="EMBL/GenBank/DDBJ databases">
        <title>Comparative genomics reveals the genomic features of Rhizophagus irregularis, R. cerebriforme, R. diaphanum and Gigaspora rosea, and their symbiotic lifestyle signature.</title>
        <authorList>
            <person name="Morin E."/>
            <person name="San Clemente H."/>
            <person name="Chen E.C.H."/>
            <person name="De La Providencia I."/>
            <person name="Hainaut M."/>
            <person name="Kuo A."/>
            <person name="Kohler A."/>
            <person name="Murat C."/>
            <person name="Tang N."/>
            <person name="Roy S."/>
            <person name="Loubradou J."/>
            <person name="Henrissat B."/>
            <person name="Grigoriev I.V."/>
            <person name="Corradi N."/>
            <person name="Roux C."/>
            <person name="Martin F.M."/>
        </authorList>
    </citation>
    <scope>NUCLEOTIDE SEQUENCE [LARGE SCALE GENOMIC DNA]</scope>
    <source>
        <strain evidence="1 2">DAOM 194757</strain>
    </source>
</reference>
<dbReference type="EMBL" id="QKWP01001882">
    <property type="protein sequence ID" value="RIB06007.1"/>
    <property type="molecule type" value="Genomic_DNA"/>
</dbReference>
<keyword evidence="2" id="KW-1185">Reference proteome</keyword>
<comment type="caution">
    <text evidence="1">The sequence shown here is derived from an EMBL/GenBank/DDBJ whole genome shotgun (WGS) entry which is preliminary data.</text>
</comment>
<proteinExistence type="predicted"/>
<sequence length="79" mass="8632">MACRFKGHLCMKASKISIFRIGQNITMYILLTARSGYLTKRCTPGGGKGDCGAWEPCDSGADCKEGLICFKDKCDYPLS</sequence>
<dbReference type="AlphaFoldDB" id="A0A397UAC2"/>
<evidence type="ECO:0000313" key="2">
    <source>
        <dbReference type="Proteomes" id="UP000266673"/>
    </source>
</evidence>
<dbReference type="OrthoDB" id="10268342at2759"/>
<dbReference type="Proteomes" id="UP000266673">
    <property type="component" value="Unassembled WGS sequence"/>
</dbReference>